<organism evidence="2 3">
    <name type="scientific">Rickenella mellea</name>
    <dbReference type="NCBI Taxonomy" id="50990"/>
    <lineage>
        <taxon>Eukaryota</taxon>
        <taxon>Fungi</taxon>
        <taxon>Dikarya</taxon>
        <taxon>Basidiomycota</taxon>
        <taxon>Agaricomycotina</taxon>
        <taxon>Agaricomycetes</taxon>
        <taxon>Hymenochaetales</taxon>
        <taxon>Rickenellaceae</taxon>
        <taxon>Rickenella</taxon>
    </lineage>
</organism>
<gene>
    <name evidence="2" type="ORF">BD410DRAFT_810721</name>
</gene>
<protein>
    <recommendedName>
        <fullName evidence="1">F-box domain-containing protein</fullName>
    </recommendedName>
</protein>
<evidence type="ECO:0000259" key="1">
    <source>
        <dbReference type="Pfam" id="PF12937"/>
    </source>
</evidence>
<reference evidence="2 3" key="1">
    <citation type="submission" date="2018-06" db="EMBL/GenBank/DDBJ databases">
        <title>A transcriptomic atlas of mushroom development highlights an independent origin of complex multicellularity.</title>
        <authorList>
            <consortium name="DOE Joint Genome Institute"/>
            <person name="Krizsan K."/>
            <person name="Almasi E."/>
            <person name="Merenyi Z."/>
            <person name="Sahu N."/>
            <person name="Viragh M."/>
            <person name="Koszo T."/>
            <person name="Mondo S."/>
            <person name="Kiss B."/>
            <person name="Balint B."/>
            <person name="Kues U."/>
            <person name="Barry K."/>
            <person name="Hegedus J.C."/>
            <person name="Henrissat B."/>
            <person name="Johnson J."/>
            <person name="Lipzen A."/>
            <person name="Ohm R."/>
            <person name="Nagy I."/>
            <person name="Pangilinan J."/>
            <person name="Yan J."/>
            <person name="Xiong Y."/>
            <person name="Grigoriev I.V."/>
            <person name="Hibbett D.S."/>
            <person name="Nagy L.G."/>
        </authorList>
    </citation>
    <scope>NUCLEOTIDE SEQUENCE [LARGE SCALE GENOMIC DNA]</scope>
    <source>
        <strain evidence="2 3">SZMC22713</strain>
    </source>
</reference>
<dbReference type="SUPFAM" id="SSF81383">
    <property type="entry name" value="F-box domain"/>
    <property type="match status" value="1"/>
</dbReference>
<sequence length="414" mass="47573">QRLRQERLVIRWYHVVENRHHLIVDHQRPKDYDRMLRLLSLIQPSIAGLGMIMNHSKNKHPSANIHSLPDEILLEIFRHCIPLAAQDRSIRNASQAPLLLGRVCRLWRLLSLSSSALWYQLTIVWSKYDHKKNMKAMRVWLLRSKSHPLTIHVDLACEWCLSPRFAKVLVLVAAQACRWKDISIAKLPNQYHHLILAPFSTAVPEVNDISFDLSSTPRLLEFTHYGGWGFHVDFRTQIHNMKALRIVYQTPLGVPYSLEELLSCLNQCPSLEELLLPIRKNPSSNHPAQPHLIPIITLPKLHELTLVMDRGTHPGYVVEKLSVPKLTTLDIRLDAYVDDDDVDQDLTQWAHLRPLLERPHSISELYLRVAMTQANLMQCLPLLPSLQILGFSGINCSDTILEFLTMDDSNPSAN</sequence>
<dbReference type="SUPFAM" id="SSF52047">
    <property type="entry name" value="RNI-like"/>
    <property type="match status" value="1"/>
</dbReference>
<dbReference type="AlphaFoldDB" id="A0A4Y7PDX0"/>
<dbReference type="OrthoDB" id="2269034at2759"/>
<keyword evidence="3" id="KW-1185">Reference proteome</keyword>
<dbReference type="Pfam" id="PF12937">
    <property type="entry name" value="F-box-like"/>
    <property type="match status" value="1"/>
</dbReference>
<evidence type="ECO:0000313" key="2">
    <source>
        <dbReference type="EMBL" id="TDL13241.1"/>
    </source>
</evidence>
<evidence type="ECO:0000313" key="3">
    <source>
        <dbReference type="Proteomes" id="UP000294933"/>
    </source>
</evidence>
<proteinExistence type="predicted"/>
<accession>A0A4Y7PDX0</accession>
<dbReference type="InterPro" id="IPR001810">
    <property type="entry name" value="F-box_dom"/>
</dbReference>
<dbReference type="InterPro" id="IPR036047">
    <property type="entry name" value="F-box-like_dom_sf"/>
</dbReference>
<dbReference type="VEuPathDB" id="FungiDB:BD410DRAFT_810721"/>
<feature type="non-terminal residue" evidence="2">
    <location>
        <position position="414"/>
    </location>
</feature>
<dbReference type="EMBL" id="ML170809">
    <property type="protein sequence ID" value="TDL13241.1"/>
    <property type="molecule type" value="Genomic_DNA"/>
</dbReference>
<dbReference type="Gene3D" id="1.20.1280.50">
    <property type="match status" value="1"/>
</dbReference>
<name>A0A4Y7PDX0_9AGAM</name>
<feature type="non-terminal residue" evidence="2">
    <location>
        <position position="1"/>
    </location>
</feature>
<feature type="domain" description="F-box" evidence="1">
    <location>
        <begin position="65"/>
        <end position="122"/>
    </location>
</feature>
<dbReference type="Proteomes" id="UP000294933">
    <property type="component" value="Unassembled WGS sequence"/>
</dbReference>